<gene>
    <name evidence="3" type="ORF">ACFPER_17870</name>
</gene>
<feature type="compositionally biased region" description="Pro residues" evidence="1">
    <location>
        <begin position="101"/>
        <end position="118"/>
    </location>
</feature>
<feature type="transmembrane region" description="Helical" evidence="2">
    <location>
        <begin position="133"/>
        <end position="153"/>
    </location>
</feature>
<reference evidence="4" key="1">
    <citation type="journal article" date="2019" name="Int. J. Syst. Evol. Microbiol.">
        <title>The Global Catalogue of Microorganisms (GCM) 10K type strain sequencing project: providing services to taxonomists for standard genome sequencing and annotation.</title>
        <authorList>
            <consortium name="The Broad Institute Genomics Platform"/>
            <consortium name="The Broad Institute Genome Sequencing Center for Infectious Disease"/>
            <person name="Wu L."/>
            <person name="Ma J."/>
        </authorList>
    </citation>
    <scope>NUCLEOTIDE SEQUENCE [LARGE SCALE GENOMIC DNA]</scope>
    <source>
        <strain evidence="4">CGMCC 1.12192</strain>
    </source>
</reference>
<protein>
    <recommendedName>
        <fullName evidence="5">J domain-containing protein</fullName>
    </recommendedName>
</protein>
<organism evidence="3 4">
    <name type="scientific">Agromyces aurantiacus</name>
    <dbReference type="NCBI Taxonomy" id="165814"/>
    <lineage>
        <taxon>Bacteria</taxon>
        <taxon>Bacillati</taxon>
        <taxon>Actinomycetota</taxon>
        <taxon>Actinomycetes</taxon>
        <taxon>Micrococcales</taxon>
        <taxon>Microbacteriaceae</taxon>
        <taxon>Agromyces</taxon>
    </lineage>
</organism>
<dbReference type="EMBL" id="JBHSJC010000003">
    <property type="protein sequence ID" value="MFC4830667.1"/>
    <property type="molecule type" value="Genomic_DNA"/>
</dbReference>
<sequence>MDPNTARRVLRLDPVAPLTAEAVEAAFARESWERHPSRYPDAPGAQAATAWAATLAQARAALLVSTAPASVGAWALPSTPAGGASVGAWAPPSAPAVVAPSEPPMPGSIPPGAGPDPGPRAAAARAPRRRAGLITGIVAAGAGVLALIGGAAFGATKLAEQVIGDASQVADEPWFTGETVHYSADETLFTFPAALEEYYDGRYTARCPADLDYGCWEWGVIAEAACASLEVDVEYAAEETAWTGDDRETLSFSDVAAGGVTPLVFGHNEYEWAWVADVRCLDALPTAPSGPSTTGSAVSTPLARGEAGHWNSADTGFSFPAALEFYDDGRLDAWCADGFERGCWQAAIIPEDRCGNLRIEYTLRAADGSEVTDETWRLTVDGEPVEVVFGNDAYDSAWISRVDCMT</sequence>
<evidence type="ECO:0000313" key="4">
    <source>
        <dbReference type="Proteomes" id="UP001595960"/>
    </source>
</evidence>
<evidence type="ECO:0008006" key="5">
    <source>
        <dbReference type="Google" id="ProtNLM"/>
    </source>
</evidence>
<keyword evidence="2" id="KW-0812">Transmembrane</keyword>
<proteinExistence type="predicted"/>
<dbReference type="RefSeq" id="WP_204395168.1">
    <property type="nucleotide sequence ID" value="NZ_JAFBBW010000001.1"/>
</dbReference>
<evidence type="ECO:0000313" key="3">
    <source>
        <dbReference type="EMBL" id="MFC4830667.1"/>
    </source>
</evidence>
<dbReference type="Proteomes" id="UP001595960">
    <property type="component" value="Unassembled WGS sequence"/>
</dbReference>
<evidence type="ECO:0000256" key="1">
    <source>
        <dbReference type="SAM" id="MobiDB-lite"/>
    </source>
</evidence>
<feature type="region of interest" description="Disordered" evidence="1">
    <location>
        <begin position="100"/>
        <end position="125"/>
    </location>
</feature>
<name>A0ABV9REU8_9MICO</name>
<accession>A0ABV9REU8</accession>
<evidence type="ECO:0000256" key="2">
    <source>
        <dbReference type="SAM" id="Phobius"/>
    </source>
</evidence>
<comment type="caution">
    <text evidence="3">The sequence shown here is derived from an EMBL/GenBank/DDBJ whole genome shotgun (WGS) entry which is preliminary data.</text>
</comment>
<keyword evidence="4" id="KW-1185">Reference proteome</keyword>
<keyword evidence="2" id="KW-1133">Transmembrane helix</keyword>
<keyword evidence="2" id="KW-0472">Membrane</keyword>